<dbReference type="EMBL" id="JBDJPC010000004">
    <property type="protein sequence ID" value="KAL1506013.1"/>
    <property type="molecule type" value="Genomic_DNA"/>
</dbReference>
<evidence type="ECO:0000313" key="2">
    <source>
        <dbReference type="Proteomes" id="UP001566132"/>
    </source>
</evidence>
<sequence>MSQEITSPPSSDFTYGLGQRTIGIQVGNGTKNKTTQVDSTSDFANSKHITNIFERLKRELEDLHSHMEKQPVKF</sequence>
<evidence type="ECO:0000313" key="1">
    <source>
        <dbReference type="EMBL" id="KAL1506013.1"/>
    </source>
</evidence>
<dbReference type="Proteomes" id="UP001566132">
    <property type="component" value="Unassembled WGS sequence"/>
</dbReference>
<keyword evidence="2" id="KW-1185">Reference proteome</keyword>
<name>A0ABD1EYE1_HYPHA</name>
<accession>A0ABD1EYE1</accession>
<organism evidence="1 2">
    <name type="scientific">Hypothenemus hampei</name>
    <name type="common">Coffee berry borer</name>
    <dbReference type="NCBI Taxonomy" id="57062"/>
    <lineage>
        <taxon>Eukaryota</taxon>
        <taxon>Metazoa</taxon>
        <taxon>Ecdysozoa</taxon>
        <taxon>Arthropoda</taxon>
        <taxon>Hexapoda</taxon>
        <taxon>Insecta</taxon>
        <taxon>Pterygota</taxon>
        <taxon>Neoptera</taxon>
        <taxon>Endopterygota</taxon>
        <taxon>Coleoptera</taxon>
        <taxon>Polyphaga</taxon>
        <taxon>Cucujiformia</taxon>
        <taxon>Curculionidae</taxon>
        <taxon>Scolytinae</taxon>
        <taxon>Hypothenemus</taxon>
    </lineage>
</organism>
<gene>
    <name evidence="1" type="ORF">ABEB36_005450</name>
</gene>
<proteinExistence type="predicted"/>
<comment type="caution">
    <text evidence="1">The sequence shown here is derived from an EMBL/GenBank/DDBJ whole genome shotgun (WGS) entry which is preliminary data.</text>
</comment>
<dbReference type="AlphaFoldDB" id="A0ABD1EYE1"/>
<reference evidence="1 2" key="1">
    <citation type="submission" date="2024-05" db="EMBL/GenBank/DDBJ databases">
        <title>Genetic variation in Jamaican populations of the coffee berry borer (Hypothenemus hampei).</title>
        <authorList>
            <person name="Errbii M."/>
            <person name="Myrie A."/>
        </authorList>
    </citation>
    <scope>NUCLEOTIDE SEQUENCE [LARGE SCALE GENOMIC DNA]</scope>
    <source>
        <strain evidence="1">JA-Hopewell-2020-01-JO</strain>
        <tissue evidence="1">Whole body</tissue>
    </source>
</reference>
<protein>
    <submittedName>
        <fullName evidence="1">Uncharacterized protein</fullName>
    </submittedName>
</protein>